<evidence type="ECO:0000256" key="1">
    <source>
        <dbReference type="SAM" id="SignalP"/>
    </source>
</evidence>
<name>A0A328C825_9DELT</name>
<evidence type="ECO:0000313" key="3">
    <source>
        <dbReference type="Proteomes" id="UP000249169"/>
    </source>
</evidence>
<dbReference type="RefSeq" id="WP_111730071.1">
    <property type="nucleotide sequence ID" value="NZ_QHKO01000005.1"/>
</dbReference>
<feature type="chain" id="PRO_5016320944" evidence="1">
    <location>
        <begin position="18"/>
        <end position="110"/>
    </location>
</feature>
<feature type="signal peptide" evidence="1">
    <location>
        <begin position="1"/>
        <end position="17"/>
    </location>
</feature>
<dbReference type="AlphaFoldDB" id="A0A328C825"/>
<accession>A0A328C825</accession>
<evidence type="ECO:0000313" key="2">
    <source>
        <dbReference type="EMBL" id="RAL21506.1"/>
    </source>
</evidence>
<dbReference type="OrthoDB" id="10004034at2"/>
<reference evidence="2 3" key="1">
    <citation type="submission" date="2018-05" db="EMBL/GenBank/DDBJ databases">
        <title>Lujinxingia marina gen. nov. sp. nov., a new facultative anaerobic member of the class Deltaproteobacteria, and proposal of Lujinxingaceae fam. nov.</title>
        <authorList>
            <person name="Li C.-M."/>
        </authorList>
    </citation>
    <scope>NUCLEOTIDE SEQUENCE [LARGE SCALE GENOMIC DNA]</scope>
    <source>
        <strain evidence="2 3">B210</strain>
    </source>
</reference>
<keyword evidence="1" id="KW-0732">Signal</keyword>
<keyword evidence="3" id="KW-1185">Reference proteome</keyword>
<proteinExistence type="predicted"/>
<comment type="caution">
    <text evidence="2">The sequence shown here is derived from an EMBL/GenBank/DDBJ whole genome shotgun (WGS) entry which is preliminary data.</text>
</comment>
<dbReference type="Proteomes" id="UP000249169">
    <property type="component" value="Unassembled WGS sequence"/>
</dbReference>
<sequence>MRAHIQGRLLIAFCALAICQAACIPKAPSCAEADPEELHLIEMILGDYALQADYQAAGVPLKTFLNADEDHPLHLRIVDETLVELAFMREGKVVVETYAVKERRKALTND</sequence>
<dbReference type="EMBL" id="QHKO01000005">
    <property type="protein sequence ID" value="RAL21506.1"/>
    <property type="molecule type" value="Genomic_DNA"/>
</dbReference>
<gene>
    <name evidence="2" type="ORF">DL240_11630</name>
</gene>
<organism evidence="2 3">
    <name type="scientific">Lujinxingia litoralis</name>
    <dbReference type="NCBI Taxonomy" id="2211119"/>
    <lineage>
        <taxon>Bacteria</taxon>
        <taxon>Deltaproteobacteria</taxon>
        <taxon>Bradymonadales</taxon>
        <taxon>Lujinxingiaceae</taxon>
        <taxon>Lujinxingia</taxon>
    </lineage>
</organism>
<protein>
    <submittedName>
        <fullName evidence="2">Uncharacterized protein</fullName>
    </submittedName>
</protein>